<dbReference type="SUPFAM" id="SSF142433">
    <property type="entry name" value="CinA-like"/>
    <property type="match status" value="1"/>
</dbReference>
<dbReference type="AlphaFoldDB" id="A0AAV4GVR2"/>
<name>A0AAV4GVR2_9GAST</name>
<comment type="caution">
    <text evidence="1">The sequence shown here is derived from an EMBL/GenBank/DDBJ whole genome shotgun (WGS) entry which is preliminary data.</text>
</comment>
<gene>
    <name evidence="1" type="ORF">ElyMa_002532600</name>
</gene>
<dbReference type="Proteomes" id="UP000762676">
    <property type="component" value="Unassembled WGS sequence"/>
</dbReference>
<keyword evidence="2" id="KW-1185">Reference proteome</keyword>
<sequence>MATSNDILIKQCSVISTAEGCCAGHIRAQISPVPGKCDFLKVSVESWGNNYDNDDDGDDVIADVCRWCRAHSPEFFSDGIRQQG</sequence>
<proteinExistence type="predicted"/>
<reference evidence="1 2" key="1">
    <citation type="journal article" date="2021" name="Elife">
        <title>Chloroplast acquisition without the gene transfer in kleptoplastic sea slugs, Plakobranchus ocellatus.</title>
        <authorList>
            <person name="Maeda T."/>
            <person name="Takahashi S."/>
            <person name="Yoshida T."/>
            <person name="Shimamura S."/>
            <person name="Takaki Y."/>
            <person name="Nagai Y."/>
            <person name="Toyoda A."/>
            <person name="Suzuki Y."/>
            <person name="Arimoto A."/>
            <person name="Ishii H."/>
            <person name="Satoh N."/>
            <person name="Nishiyama T."/>
            <person name="Hasebe M."/>
            <person name="Maruyama T."/>
            <person name="Minagawa J."/>
            <person name="Obokata J."/>
            <person name="Shigenobu S."/>
        </authorList>
    </citation>
    <scope>NUCLEOTIDE SEQUENCE [LARGE SCALE GENOMIC DNA]</scope>
</reference>
<evidence type="ECO:0000313" key="1">
    <source>
        <dbReference type="EMBL" id="GFR89028.1"/>
    </source>
</evidence>
<dbReference type="InterPro" id="IPR036653">
    <property type="entry name" value="CinA-like_C"/>
</dbReference>
<organism evidence="1 2">
    <name type="scientific">Elysia marginata</name>
    <dbReference type="NCBI Taxonomy" id="1093978"/>
    <lineage>
        <taxon>Eukaryota</taxon>
        <taxon>Metazoa</taxon>
        <taxon>Spiralia</taxon>
        <taxon>Lophotrochozoa</taxon>
        <taxon>Mollusca</taxon>
        <taxon>Gastropoda</taxon>
        <taxon>Heterobranchia</taxon>
        <taxon>Euthyneura</taxon>
        <taxon>Panpulmonata</taxon>
        <taxon>Sacoglossa</taxon>
        <taxon>Placobranchoidea</taxon>
        <taxon>Plakobranchidae</taxon>
        <taxon>Elysia</taxon>
    </lineage>
</organism>
<accession>A0AAV4GVR2</accession>
<evidence type="ECO:0000313" key="2">
    <source>
        <dbReference type="Proteomes" id="UP000762676"/>
    </source>
</evidence>
<protein>
    <submittedName>
        <fullName evidence="1">Uncharacterized protein</fullName>
    </submittedName>
</protein>
<dbReference type="EMBL" id="BMAT01005200">
    <property type="protein sequence ID" value="GFR89028.1"/>
    <property type="molecule type" value="Genomic_DNA"/>
</dbReference>